<name>A0A974NGQ0_9GAMM</name>
<gene>
    <name evidence="6" type="ORF">JHT90_02030</name>
</gene>
<feature type="domain" description="N-acetylmuramoyl-L-alanine amidase" evidence="5">
    <location>
        <begin position="914"/>
        <end position="1066"/>
    </location>
</feature>
<dbReference type="PANTHER" id="PTHR30417">
    <property type="entry name" value="N-ACETYLMURAMOYL-L-ALANINE AMIDASE AMID"/>
    <property type="match status" value="1"/>
</dbReference>
<dbReference type="InterPro" id="IPR036505">
    <property type="entry name" value="Amidase/PGRP_sf"/>
</dbReference>
<accession>A0A974NGQ0</accession>
<keyword evidence="4" id="KW-0961">Cell wall biogenesis/degradation</keyword>
<dbReference type="InterPro" id="IPR051206">
    <property type="entry name" value="NAMLAA_amidase_2"/>
</dbReference>
<organism evidence="6 7">
    <name type="scientific">Entomomonas asaccharolytica</name>
    <dbReference type="NCBI Taxonomy" id="2785331"/>
    <lineage>
        <taxon>Bacteria</taxon>
        <taxon>Pseudomonadati</taxon>
        <taxon>Pseudomonadota</taxon>
        <taxon>Gammaproteobacteria</taxon>
        <taxon>Pseudomonadales</taxon>
        <taxon>Pseudomonadaceae</taxon>
        <taxon>Entomomonas</taxon>
    </lineage>
</organism>
<dbReference type="GO" id="GO:0008745">
    <property type="term" value="F:N-acetylmuramoyl-L-alanine amidase activity"/>
    <property type="evidence" value="ECO:0007669"/>
    <property type="project" value="UniProtKB-EC"/>
</dbReference>
<dbReference type="InterPro" id="IPR002502">
    <property type="entry name" value="Amidase_domain"/>
</dbReference>
<dbReference type="Gene3D" id="3.40.80.10">
    <property type="entry name" value="Peptidoglycan recognition protein-like"/>
    <property type="match status" value="1"/>
</dbReference>
<keyword evidence="3" id="KW-0378">Hydrolase</keyword>
<evidence type="ECO:0000313" key="6">
    <source>
        <dbReference type="EMBL" id="QQP86057.1"/>
    </source>
</evidence>
<protein>
    <recommendedName>
        <fullName evidence="2">N-acetylmuramoyl-L-alanine amidase</fullName>
        <ecNumber evidence="2">3.5.1.28</ecNumber>
    </recommendedName>
</protein>
<dbReference type="SUPFAM" id="SSF55846">
    <property type="entry name" value="N-acetylmuramoyl-L-alanine amidase-like"/>
    <property type="match status" value="1"/>
</dbReference>
<sequence>MNVKYPISKEDGSDYKAAELYGILSQETSGHYLLGSYQFWHGGIHFTNNTIAHCVLEQPVRCIADGEVIAYRINQKYPESILNTTTLQYSSSFCLVKHEYVSPSEPVKQATQDPTKLNDIWQGKHIRTQATGFASYSDDAYSKDRKVMPKGLMLEILQVNNTTKKIGSTEYYLTKAKVLKAVEANTTIKPQTNAYAKDEEIWFAGFKKDGSVQASTEQKTDLFNDISPQDWTDKTITLAKAYTGYKTVGDASEKNSEKIIVPEKTALQIKEVQTEVINGYHYSKVTASTALKMQSADNKLLSSIWLANKEFWIALTDEEGYVPVTTDNKELYTDTTPPPVPKTNKLTFYSLYMHLLPYEEYPTKQGEVTKQYKMLKSIRVRNKFMETKDLEDSAQDKDTVLGSISKDAIINLIGQPKETEDGKYCLIQGTIADNSGNITLNEKEVTVGEDGFWLAINKEISTGKRDIYAQELPSPKREYPRYWAQQVTASAITTMDVRQAPTSKGIAGATLGVKLAVGDEVTYINQKIKEVTLDKTIYLMAECKLTKDKKEFTEKGINTFWAIVDSKHMSTIKAEPTRFETVETAYPVKISAGDPIGYLGLYEVPSSPTGDKSDKPRKQVHIEVFTTTDEAELTKFLNNEAGLTGGKQYIQIPQGTVLQKNALSKDSIAAQPKTTAELEKAYYQTQQTHILSPDNIKQVNGQYQITLHENRQSITGYLSPAKTQAISQYDWTKLGFKIVKEENIATDGSVSTKTDGFIDQKDMTPFYQDICKEMDSKENGGDGDGKLSLSELRNALKDPVLCDKWSKLIAYHPTEWQAKGTADKWKRLGTEILADKESQKLVEHEKERITKLVFWDEVPELKGKALAFHFHPIAFIDNFEETYHYYVDSDGFIQDAGVIKSQVTKLERGPIIGPNAIVLHRTYSKGGALNVIENTWKSTSNTDNIGAHFVIDKDGTIHQVVSLKKYANHVGKIRPRCELSNSCPSNYATKSFTEKHREEIKKSYPERYPYNSDSIGIEVVAWWDKVTKLWDDATPEQLKSIKKIVKILQAEFNLNDEDLYQHQCIAYKTSGEGKGLYPPADSNGNIDSRNY</sequence>
<evidence type="ECO:0000259" key="5">
    <source>
        <dbReference type="Pfam" id="PF01510"/>
    </source>
</evidence>
<dbReference type="CDD" id="cd06583">
    <property type="entry name" value="PGRP"/>
    <property type="match status" value="1"/>
</dbReference>
<comment type="catalytic activity">
    <reaction evidence="1">
        <text>Hydrolyzes the link between N-acetylmuramoyl residues and L-amino acid residues in certain cell-wall glycopeptides.</text>
        <dbReference type="EC" id="3.5.1.28"/>
    </reaction>
</comment>
<dbReference type="EC" id="3.5.1.28" evidence="2"/>
<dbReference type="PANTHER" id="PTHR30417:SF1">
    <property type="entry name" value="N-ACETYLMURAMOYL-L-ALANINE AMIDASE AMID"/>
    <property type="match status" value="1"/>
</dbReference>
<evidence type="ECO:0000256" key="2">
    <source>
        <dbReference type="ARBA" id="ARBA00011901"/>
    </source>
</evidence>
<evidence type="ECO:0000313" key="7">
    <source>
        <dbReference type="Proteomes" id="UP000595278"/>
    </source>
</evidence>
<dbReference type="EMBL" id="CP067393">
    <property type="protein sequence ID" value="QQP86057.1"/>
    <property type="molecule type" value="Genomic_DNA"/>
</dbReference>
<evidence type="ECO:0000256" key="4">
    <source>
        <dbReference type="ARBA" id="ARBA00023316"/>
    </source>
</evidence>
<proteinExistence type="predicted"/>
<dbReference type="RefSeq" id="WP_201093496.1">
    <property type="nucleotide sequence ID" value="NZ_CP067393.1"/>
</dbReference>
<dbReference type="GO" id="GO:0009253">
    <property type="term" value="P:peptidoglycan catabolic process"/>
    <property type="evidence" value="ECO:0007669"/>
    <property type="project" value="InterPro"/>
</dbReference>
<dbReference type="AlphaFoldDB" id="A0A974NGQ0"/>
<dbReference type="GO" id="GO:0071555">
    <property type="term" value="P:cell wall organization"/>
    <property type="evidence" value="ECO:0007669"/>
    <property type="project" value="UniProtKB-KW"/>
</dbReference>
<dbReference type="GO" id="GO:0009254">
    <property type="term" value="P:peptidoglycan turnover"/>
    <property type="evidence" value="ECO:0007669"/>
    <property type="project" value="TreeGrafter"/>
</dbReference>
<evidence type="ECO:0000256" key="1">
    <source>
        <dbReference type="ARBA" id="ARBA00001561"/>
    </source>
</evidence>
<keyword evidence="7" id="KW-1185">Reference proteome</keyword>
<evidence type="ECO:0000256" key="3">
    <source>
        <dbReference type="ARBA" id="ARBA00022801"/>
    </source>
</evidence>
<dbReference type="Pfam" id="PF01510">
    <property type="entry name" value="Amidase_2"/>
    <property type="match status" value="1"/>
</dbReference>
<dbReference type="Proteomes" id="UP000595278">
    <property type="component" value="Chromosome"/>
</dbReference>
<reference evidence="6 7" key="1">
    <citation type="submission" date="2021-01" db="EMBL/GenBank/DDBJ databases">
        <title>Entomomonas sp. F2A isolated from a house cricket (Acheta domesticus).</title>
        <authorList>
            <person name="Spergser J."/>
            <person name="Busse H.-J."/>
        </authorList>
    </citation>
    <scope>NUCLEOTIDE SEQUENCE [LARGE SCALE GENOMIC DNA]</scope>
    <source>
        <strain evidence="6 7">F2A</strain>
    </source>
</reference>
<dbReference type="KEGG" id="eaz:JHT90_02030"/>